<dbReference type="Proteomes" id="UP000199699">
    <property type="component" value="Unassembled WGS sequence"/>
</dbReference>
<evidence type="ECO:0000313" key="4">
    <source>
        <dbReference type="Proteomes" id="UP000199699"/>
    </source>
</evidence>
<gene>
    <name evidence="3" type="ORF">GA0070616_2722</name>
</gene>
<accession>A0A1C6S1U6</accession>
<dbReference type="STRING" id="145857.GA0070616_2722"/>
<dbReference type="OrthoDB" id="3695060at2"/>
<keyword evidence="4" id="KW-1185">Reference proteome</keyword>
<name>A0A1C6S1U6_9ACTN</name>
<keyword evidence="2" id="KW-0812">Transmembrane</keyword>
<protein>
    <submittedName>
        <fullName evidence="3">Uncharacterized protein</fullName>
    </submittedName>
</protein>
<feature type="region of interest" description="Disordered" evidence="1">
    <location>
        <begin position="242"/>
        <end position="267"/>
    </location>
</feature>
<dbReference type="EMBL" id="FMHT01000003">
    <property type="protein sequence ID" value="SCL23420.1"/>
    <property type="molecule type" value="Genomic_DNA"/>
</dbReference>
<keyword evidence="2" id="KW-0472">Membrane</keyword>
<reference evidence="3 4" key="1">
    <citation type="submission" date="2016-06" db="EMBL/GenBank/DDBJ databases">
        <authorList>
            <person name="Kjaerup R.B."/>
            <person name="Dalgaard T.S."/>
            <person name="Juul-Madsen H.R."/>
        </authorList>
    </citation>
    <scope>NUCLEOTIDE SEQUENCE [LARGE SCALE GENOMIC DNA]</scope>
    <source>
        <strain evidence="3 4">DSM 43818</strain>
    </source>
</reference>
<dbReference type="RefSeq" id="WP_091081588.1">
    <property type="nucleotide sequence ID" value="NZ_FMHT01000003.1"/>
</dbReference>
<proteinExistence type="predicted"/>
<feature type="transmembrane region" description="Helical" evidence="2">
    <location>
        <begin position="21"/>
        <end position="41"/>
    </location>
</feature>
<organism evidence="3 4">
    <name type="scientific">Micromonospora nigra</name>
    <dbReference type="NCBI Taxonomy" id="145857"/>
    <lineage>
        <taxon>Bacteria</taxon>
        <taxon>Bacillati</taxon>
        <taxon>Actinomycetota</taxon>
        <taxon>Actinomycetes</taxon>
        <taxon>Micromonosporales</taxon>
        <taxon>Micromonosporaceae</taxon>
        <taxon>Micromonospora</taxon>
    </lineage>
</organism>
<sequence length="267" mass="28092">MSTAKRPATARPDKPAKATGWVVGLSIGAVVLAILIGVLAGDDNDSTFVPPPTATERADTVPILARAAQSQGLCYGWRLVDRGGLDALSVGSNLGDGVPVTDNPGCPRWIQVVAEIRYTSESSELEDSVLVDVEGSTDIDAIALIRVENGLERFGLTEEAFLDDPGWAITRAAVSLPLLYAETGAVEPAPAVTATPTASVAPLPDTSSDLWRDRWGYLVGAVVLLLITVLLVTVGLVQRRRQRAAAGTRPRGPAARAGGPERTPERR</sequence>
<dbReference type="AlphaFoldDB" id="A0A1C6S1U6"/>
<evidence type="ECO:0000313" key="3">
    <source>
        <dbReference type="EMBL" id="SCL23420.1"/>
    </source>
</evidence>
<feature type="compositionally biased region" description="Low complexity" evidence="1">
    <location>
        <begin position="244"/>
        <end position="261"/>
    </location>
</feature>
<keyword evidence="2" id="KW-1133">Transmembrane helix</keyword>
<evidence type="ECO:0000256" key="2">
    <source>
        <dbReference type="SAM" id="Phobius"/>
    </source>
</evidence>
<feature type="transmembrane region" description="Helical" evidence="2">
    <location>
        <begin position="215"/>
        <end position="237"/>
    </location>
</feature>
<evidence type="ECO:0000256" key="1">
    <source>
        <dbReference type="SAM" id="MobiDB-lite"/>
    </source>
</evidence>